<dbReference type="SUPFAM" id="SSF57667">
    <property type="entry name" value="beta-beta-alpha zinc fingers"/>
    <property type="match status" value="6"/>
</dbReference>
<gene>
    <name evidence="4" type="ORF">JYZ213_LOCUS5289</name>
    <name evidence="5" type="ORF">OXD698_LOCUS14865</name>
</gene>
<feature type="region of interest" description="Disordered" evidence="2">
    <location>
        <begin position="677"/>
        <end position="696"/>
    </location>
</feature>
<dbReference type="GO" id="GO:0008270">
    <property type="term" value="F:zinc ion binding"/>
    <property type="evidence" value="ECO:0007669"/>
    <property type="project" value="UniProtKB-KW"/>
</dbReference>
<dbReference type="GO" id="GO:0005634">
    <property type="term" value="C:nucleus"/>
    <property type="evidence" value="ECO:0007669"/>
    <property type="project" value="TreeGrafter"/>
</dbReference>
<name>A0A813T030_9BILA</name>
<dbReference type="Proteomes" id="UP000663845">
    <property type="component" value="Unassembled WGS sequence"/>
</dbReference>
<accession>A0A813T030</accession>
<dbReference type="GO" id="GO:0061629">
    <property type="term" value="F:RNA polymerase II-specific DNA-binding transcription factor binding"/>
    <property type="evidence" value="ECO:0007669"/>
    <property type="project" value="InterPro"/>
</dbReference>
<dbReference type="InterPro" id="IPR036236">
    <property type="entry name" value="Znf_C2H2_sf"/>
</dbReference>
<evidence type="ECO:0000313" key="5">
    <source>
        <dbReference type="EMBL" id="CAF3740768.1"/>
    </source>
</evidence>
<dbReference type="PROSITE" id="PS50157">
    <property type="entry name" value="ZINC_FINGER_C2H2_2"/>
    <property type="match status" value="5"/>
</dbReference>
<protein>
    <recommendedName>
        <fullName evidence="3">C2H2-type domain-containing protein</fullName>
    </recommendedName>
</protein>
<evidence type="ECO:0000256" key="1">
    <source>
        <dbReference type="PROSITE-ProRule" id="PRU00042"/>
    </source>
</evidence>
<feature type="region of interest" description="Disordered" evidence="2">
    <location>
        <begin position="257"/>
        <end position="300"/>
    </location>
</feature>
<dbReference type="Gene3D" id="3.30.160.60">
    <property type="entry name" value="Classic Zinc Finger"/>
    <property type="match status" value="2"/>
</dbReference>
<dbReference type="PROSITE" id="PS00028">
    <property type="entry name" value="ZINC_FINGER_C2H2_1"/>
    <property type="match status" value="2"/>
</dbReference>
<comment type="caution">
    <text evidence="4">The sequence shown here is derived from an EMBL/GenBank/DDBJ whole genome shotgun (WGS) entry which is preliminary data.</text>
</comment>
<dbReference type="GO" id="GO:0007507">
    <property type="term" value="P:heart development"/>
    <property type="evidence" value="ECO:0007669"/>
    <property type="project" value="TreeGrafter"/>
</dbReference>
<feature type="compositionally biased region" description="Low complexity" evidence="2">
    <location>
        <begin position="681"/>
        <end position="693"/>
    </location>
</feature>
<dbReference type="PANTHER" id="PTHR12958:SF3">
    <property type="entry name" value="ZINC FINGER PROTEIN USH"/>
    <property type="match status" value="1"/>
</dbReference>
<evidence type="ECO:0000313" key="6">
    <source>
        <dbReference type="Proteomes" id="UP000663845"/>
    </source>
</evidence>
<reference evidence="4" key="1">
    <citation type="submission" date="2021-02" db="EMBL/GenBank/DDBJ databases">
        <authorList>
            <person name="Nowell W R."/>
        </authorList>
    </citation>
    <scope>NUCLEOTIDE SEQUENCE</scope>
</reference>
<feature type="compositionally biased region" description="Polar residues" evidence="2">
    <location>
        <begin position="493"/>
        <end position="522"/>
    </location>
</feature>
<feature type="compositionally biased region" description="Low complexity" evidence="2">
    <location>
        <begin position="191"/>
        <end position="217"/>
    </location>
</feature>
<feature type="domain" description="C2H2-type" evidence="3">
    <location>
        <begin position="615"/>
        <end position="643"/>
    </location>
</feature>
<dbReference type="InterPro" id="IPR013087">
    <property type="entry name" value="Znf_C2H2_type"/>
</dbReference>
<feature type="domain" description="C2H2-type" evidence="3">
    <location>
        <begin position="446"/>
        <end position="478"/>
    </location>
</feature>
<proteinExistence type="predicted"/>
<feature type="domain" description="C2H2-type" evidence="3">
    <location>
        <begin position="230"/>
        <end position="260"/>
    </location>
</feature>
<dbReference type="SMART" id="SM00355">
    <property type="entry name" value="ZnF_C2H2"/>
    <property type="match status" value="7"/>
</dbReference>
<feature type="compositionally biased region" description="Polar residues" evidence="2">
    <location>
        <begin position="284"/>
        <end position="300"/>
    </location>
</feature>
<dbReference type="InterPro" id="IPR039746">
    <property type="entry name" value="FOG"/>
</dbReference>
<organism evidence="4 6">
    <name type="scientific">Adineta steineri</name>
    <dbReference type="NCBI Taxonomy" id="433720"/>
    <lineage>
        <taxon>Eukaryota</taxon>
        <taxon>Metazoa</taxon>
        <taxon>Spiralia</taxon>
        <taxon>Gnathifera</taxon>
        <taxon>Rotifera</taxon>
        <taxon>Eurotatoria</taxon>
        <taxon>Bdelloidea</taxon>
        <taxon>Adinetida</taxon>
        <taxon>Adinetidae</taxon>
        <taxon>Adineta</taxon>
    </lineage>
</organism>
<dbReference type="PANTHER" id="PTHR12958">
    <property type="entry name" value="FRIEND OF GATA2-RELATED"/>
    <property type="match status" value="1"/>
</dbReference>
<evidence type="ECO:0000259" key="3">
    <source>
        <dbReference type="PROSITE" id="PS50157"/>
    </source>
</evidence>
<evidence type="ECO:0000313" key="4">
    <source>
        <dbReference type="EMBL" id="CAF0801631.1"/>
    </source>
</evidence>
<feature type="region of interest" description="Disordered" evidence="2">
    <location>
        <begin position="183"/>
        <end position="219"/>
    </location>
</feature>
<dbReference type="AlphaFoldDB" id="A0A813T030"/>
<dbReference type="GO" id="GO:0030154">
    <property type="term" value="P:cell differentiation"/>
    <property type="evidence" value="ECO:0007669"/>
    <property type="project" value="TreeGrafter"/>
</dbReference>
<feature type="domain" description="C2H2-type" evidence="3">
    <location>
        <begin position="728"/>
        <end position="755"/>
    </location>
</feature>
<dbReference type="EMBL" id="CAJNOG010000031">
    <property type="protein sequence ID" value="CAF0801631.1"/>
    <property type="molecule type" value="Genomic_DNA"/>
</dbReference>
<keyword evidence="1" id="KW-0862">Zinc</keyword>
<keyword evidence="1" id="KW-0479">Metal-binding</keyword>
<feature type="region of interest" description="Disordered" evidence="2">
    <location>
        <begin position="479"/>
        <end position="522"/>
    </location>
</feature>
<evidence type="ECO:0000256" key="2">
    <source>
        <dbReference type="SAM" id="MobiDB-lite"/>
    </source>
</evidence>
<dbReference type="Proteomes" id="UP000663844">
    <property type="component" value="Unassembled WGS sequence"/>
</dbReference>
<sequence>MAMSRRKQLHPKSLKEGDETIFVLPDELKCDEETHEIIARIDIEQGHRLGPFPAIAVSCQQQRLSTDSDSMNGSSSGAGSSMIMQIDNEINEHHIQSFQLLDNKHNWLARCSILNHSSTNFDINFQDDQIFIILTQSITIGTRLCTNIVILPKLINTEDCQIKQEIKINMNSITDDIKVKEEPIESEEEQQPQQQQLDLSSSSNIKSESPIISNNSTKSKETKKLHPLIFICDDCGIRYSNRSTLDAHRQHYCIKRGETKKSHSTDSTTIVKTKSMKRKHIDTSDSSSSPAKRLSTPSSDSYCSECDILFSKPDNLLQHKLYYCRTKSTSSTSTSTSSSLRQINEQNISNSFRPPIPFDRPIQIGQFIYVPVPIVSSQVENTEQPLSPSTNDNKPLDLSKPKKIVDECEKSTSPLDLTIEKPTNLFNLLNSSTITKSTNHVQQQIYECDYCSIRFSSLKTLHAHQENYCIEYRKQKKPTNNNNLSINETNSIVNDSNRSQSPPISISKTVPLSPNDTTISSNHLPPHRSSPFMCRLCKYRGNTLRGMRMHFKFHLSNNEPCTDDDIIITPTINNNSLSIPTSQLLLKCKICSAMFDQEDTLLNHIKYVHTKESLLECLECQSRFCSKWNLLRHMKLTHTNIKCDEEEQQQQDADDNNELNESHFHMNESKIDQKLDEDLDLSSSSTTSSTNNEKLSDPVNLTRNVLIESMDINSIKKISDGFSIKKKFACPYCHIKFGSIDTLKQHMTKYCSSRPTNDEQLNTKKKTPETYCSSCQIPFRHKSSYDAHKMYYCRGSNKTHVKIQG</sequence>
<dbReference type="GO" id="GO:0045944">
    <property type="term" value="P:positive regulation of transcription by RNA polymerase II"/>
    <property type="evidence" value="ECO:0007669"/>
    <property type="project" value="TreeGrafter"/>
</dbReference>
<dbReference type="EMBL" id="CAJOAZ010000955">
    <property type="protein sequence ID" value="CAF3740768.1"/>
    <property type="molecule type" value="Genomic_DNA"/>
</dbReference>
<feature type="compositionally biased region" description="Low complexity" evidence="2">
    <location>
        <begin position="479"/>
        <end position="492"/>
    </location>
</feature>
<feature type="domain" description="C2H2-type" evidence="3">
    <location>
        <begin position="586"/>
        <end position="614"/>
    </location>
</feature>
<keyword evidence="1" id="KW-0863">Zinc-finger</keyword>
<dbReference type="GO" id="GO:0000122">
    <property type="term" value="P:negative regulation of transcription by RNA polymerase II"/>
    <property type="evidence" value="ECO:0007669"/>
    <property type="project" value="TreeGrafter"/>
</dbReference>